<dbReference type="InterPro" id="IPR052021">
    <property type="entry name" value="Type-I_RS_S_subunit"/>
</dbReference>
<dbReference type="Pfam" id="PF01420">
    <property type="entry name" value="Methylase_S"/>
    <property type="match status" value="2"/>
</dbReference>
<dbReference type="AlphaFoldDB" id="A0A1V3NV05"/>
<name>A0A1V3NV05_9GAMM</name>
<dbReference type="PANTHER" id="PTHR30408:SF12">
    <property type="entry name" value="TYPE I RESTRICTION ENZYME MJAVIII SPECIFICITY SUBUNIT"/>
    <property type="match status" value="1"/>
</dbReference>
<keyword evidence="3" id="KW-0238">DNA-binding</keyword>
<dbReference type="GO" id="GO:0009307">
    <property type="term" value="P:DNA restriction-modification system"/>
    <property type="evidence" value="ECO:0007669"/>
    <property type="project" value="UniProtKB-KW"/>
</dbReference>
<dbReference type="Proteomes" id="UP000189462">
    <property type="component" value="Unassembled WGS sequence"/>
</dbReference>
<evidence type="ECO:0000256" key="3">
    <source>
        <dbReference type="ARBA" id="ARBA00023125"/>
    </source>
</evidence>
<comment type="caution">
    <text evidence="5">The sequence shown here is derived from an EMBL/GenBank/DDBJ whole genome shotgun (WGS) entry which is preliminary data.</text>
</comment>
<dbReference type="Gene3D" id="1.10.287.1120">
    <property type="entry name" value="Bipartite methylase S protein"/>
    <property type="match status" value="1"/>
</dbReference>
<dbReference type="PANTHER" id="PTHR30408">
    <property type="entry name" value="TYPE-1 RESTRICTION ENZYME ECOKI SPECIFICITY PROTEIN"/>
    <property type="match status" value="1"/>
</dbReference>
<dbReference type="GO" id="GO:0003677">
    <property type="term" value="F:DNA binding"/>
    <property type="evidence" value="ECO:0007669"/>
    <property type="project" value="UniProtKB-KW"/>
</dbReference>
<dbReference type="InterPro" id="IPR000055">
    <property type="entry name" value="Restrct_endonuc_typeI_TRD"/>
</dbReference>
<keyword evidence="6" id="KW-1185">Reference proteome</keyword>
<organism evidence="5 6">
    <name type="scientific">Thioalkalivibrio denitrificans</name>
    <dbReference type="NCBI Taxonomy" id="108003"/>
    <lineage>
        <taxon>Bacteria</taxon>
        <taxon>Pseudomonadati</taxon>
        <taxon>Pseudomonadota</taxon>
        <taxon>Gammaproteobacteria</taxon>
        <taxon>Chromatiales</taxon>
        <taxon>Ectothiorhodospiraceae</taxon>
        <taxon>Thioalkalivibrio</taxon>
    </lineage>
</organism>
<evidence type="ECO:0000313" key="5">
    <source>
        <dbReference type="EMBL" id="OOG28804.1"/>
    </source>
</evidence>
<protein>
    <recommendedName>
        <fullName evidence="4">Type I restriction modification DNA specificity domain-containing protein</fullName>
    </recommendedName>
</protein>
<dbReference type="CDD" id="cd17267">
    <property type="entry name" value="RMtype1_S_EcoAO83I-TRD1-CR1_like"/>
    <property type="match status" value="1"/>
</dbReference>
<comment type="similarity">
    <text evidence="1">Belongs to the type-I restriction system S methylase family.</text>
</comment>
<keyword evidence="2" id="KW-0680">Restriction system</keyword>
<evidence type="ECO:0000259" key="4">
    <source>
        <dbReference type="Pfam" id="PF01420"/>
    </source>
</evidence>
<feature type="domain" description="Type I restriction modification DNA specificity" evidence="4">
    <location>
        <begin position="153"/>
        <end position="301"/>
    </location>
</feature>
<proteinExistence type="inferred from homology"/>
<evidence type="ECO:0000256" key="1">
    <source>
        <dbReference type="ARBA" id="ARBA00010923"/>
    </source>
</evidence>
<dbReference type="SUPFAM" id="SSF116734">
    <property type="entry name" value="DNA methylase specificity domain"/>
    <property type="match status" value="2"/>
</dbReference>
<evidence type="ECO:0000313" key="6">
    <source>
        <dbReference type="Proteomes" id="UP000189462"/>
    </source>
</evidence>
<dbReference type="InterPro" id="IPR044946">
    <property type="entry name" value="Restrct_endonuc_typeI_TRD_sf"/>
</dbReference>
<dbReference type="STRING" id="108003.B1C78_00210"/>
<dbReference type="Gene3D" id="3.90.220.20">
    <property type="entry name" value="DNA methylase specificity domains"/>
    <property type="match status" value="2"/>
</dbReference>
<gene>
    <name evidence="5" type="ORF">B1C78_00210</name>
</gene>
<dbReference type="EMBL" id="MVBK01000001">
    <property type="protein sequence ID" value="OOG28804.1"/>
    <property type="molecule type" value="Genomic_DNA"/>
</dbReference>
<accession>A0A1V3NV05</accession>
<sequence length="336" mass="37696">MFGTVRPNLRSHGYVPEQPVGELVASTGFSVIRPRDGISDGKYLFFSILGHEVYAQSVNAAVGSNYPAVNDRDVRQFRIFAPPLEEQKKIAQILDSLDTQIRRTEALIAKLERIKQGLLTDLLTRGIDQNGQLRPAPDQAPHLYKDSPLGRIPKSWHTRSLGETLRLQRGFDITVASQTAGDYPVVSSSGITSYHNQYMVKGPGVVTGRKGKLGLTHYIESNFWPHDTSLWVKDFHGNNKKFAVILLDSLRLGRFDAATSVPTLNRNFVHPLLVSVPPVDEQNRIVEMKARLDARTAKERRKCERLRTLRTGLMDDLLTGRVRVTPLLGEAQQRKV</sequence>
<reference evidence="5 6" key="1">
    <citation type="submission" date="2017-02" db="EMBL/GenBank/DDBJ databases">
        <title>Genomic diversity within the haloalkaliphilic genus Thioalkalivibrio.</title>
        <authorList>
            <person name="Ahn A.-C."/>
            <person name="Meier-Kolthoff J."/>
            <person name="Overmars L."/>
            <person name="Richter M."/>
            <person name="Woyke T."/>
            <person name="Sorokin D.Y."/>
            <person name="Muyzer G."/>
        </authorList>
    </citation>
    <scope>NUCLEOTIDE SEQUENCE [LARGE SCALE GENOMIC DNA]</scope>
    <source>
        <strain evidence="5 6">ALJD</strain>
    </source>
</reference>
<evidence type="ECO:0000256" key="2">
    <source>
        <dbReference type="ARBA" id="ARBA00022747"/>
    </source>
</evidence>
<feature type="domain" description="Type I restriction modification DNA specificity" evidence="4">
    <location>
        <begin position="22"/>
        <end position="113"/>
    </location>
</feature>